<dbReference type="RefSeq" id="WP_124006343.1">
    <property type="nucleotide sequence ID" value="NZ_BJYN01000030.1"/>
</dbReference>
<dbReference type="GeneID" id="69985835"/>
<proteinExistence type="predicted"/>
<keyword evidence="5" id="KW-1185">Reference proteome</keyword>
<reference evidence="3" key="1">
    <citation type="submission" date="2019-08" db="EMBL/GenBank/DDBJ databases">
        <authorList>
            <person name="Ishikawa M."/>
            <person name="Suzuki T."/>
            <person name="Matsutani M."/>
        </authorList>
    </citation>
    <scope>NUCLEOTIDE SEQUENCE</scope>
    <source>
        <strain evidence="3">7C1</strain>
        <strain evidence="2">8C4</strain>
    </source>
</reference>
<evidence type="ECO:0000313" key="4">
    <source>
        <dbReference type="Proteomes" id="UP000886597"/>
    </source>
</evidence>
<feature type="transmembrane region" description="Helical" evidence="1">
    <location>
        <begin position="152"/>
        <end position="175"/>
    </location>
</feature>
<reference evidence="3" key="2">
    <citation type="journal article" date="2020" name="Int. Dairy J.">
        <title>Lactic acid bacterial diversity in Brie cheese focusing on salt concentration and pH of isolation medium and characterisation of halophilic and alkaliphilic lactic acid bacterial isolates.</title>
        <authorList>
            <person name="Unno R."/>
            <person name="Matsutani M."/>
            <person name="Suzuki T."/>
            <person name="Kodama K."/>
            <person name="Matsushita H."/>
            <person name="Yamasato K."/>
            <person name="Koizumi Y."/>
            <person name="Ishikawa M."/>
        </authorList>
    </citation>
    <scope>NUCLEOTIDE SEQUENCE</scope>
    <source>
        <strain evidence="3">7C1</strain>
        <strain evidence="2">8C4</strain>
    </source>
</reference>
<feature type="transmembrane region" description="Helical" evidence="1">
    <location>
        <begin position="124"/>
        <end position="140"/>
    </location>
</feature>
<dbReference type="KEGG" id="tkr:C7K43_07740"/>
<sequence length="176" mass="19562">MEYLRDIATSVAIYGFFGFVWFGWALEGPKASWKKYLGIACGTSLLVGLLGVYLVFNYQDEASALMGTTLSTWYYAIALIEFLLGGIVAYILYKKKLEDYIAPWICLIVGIHFSPLAFIFQDPTMHVLTLLFIVTSIVTVKRLKTISYRASAITGIGAGSTLLCFALFNIVRLLLS</sequence>
<name>A0AAN4RIY2_9ENTE</name>
<dbReference type="AlphaFoldDB" id="A0AAN4RIY2"/>
<dbReference type="EMBL" id="BKBO01000003">
    <property type="protein sequence ID" value="GEQ48459.1"/>
    <property type="molecule type" value="Genomic_DNA"/>
</dbReference>
<protein>
    <submittedName>
        <fullName evidence="3">Uncharacterized protein</fullName>
    </submittedName>
</protein>
<feature type="transmembrane region" description="Helical" evidence="1">
    <location>
        <begin position="6"/>
        <end position="24"/>
    </location>
</feature>
<evidence type="ECO:0000313" key="5">
    <source>
        <dbReference type="Proteomes" id="UP000886607"/>
    </source>
</evidence>
<evidence type="ECO:0000256" key="1">
    <source>
        <dbReference type="SAM" id="Phobius"/>
    </source>
</evidence>
<evidence type="ECO:0000313" key="2">
    <source>
        <dbReference type="EMBL" id="GEQ48459.1"/>
    </source>
</evidence>
<dbReference type="EMBL" id="BKBQ01000003">
    <property type="protein sequence ID" value="GEQ53414.1"/>
    <property type="molecule type" value="Genomic_DNA"/>
</dbReference>
<accession>A0AAN4RIY2</accession>
<comment type="caution">
    <text evidence="3">The sequence shown here is derived from an EMBL/GenBank/DDBJ whole genome shotgun (WGS) entry which is preliminary data.</text>
</comment>
<evidence type="ECO:0000313" key="3">
    <source>
        <dbReference type="EMBL" id="GEQ53414.1"/>
    </source>
</evidence>
<feature type="transmembrane region" description="Helical" evidence="1">
    <location>
        <begin position="36"/>
        <end position="56"/>
    </location>
</feature>
<keyword evidence="1" id="KW-0812">Transmembrane</keyword>
<feature type="transmembrane region" description="Helical" evidence="1">
    <location>
        <begin position="72"/>
        <end position="93"/>
    </location>
</feature>
<keyword evidence="1" id="KW-1133">Transmembrane helix</keyword>
<gene>
    <name evidence="2" type="ORF">TK11N_03110</name>
    <name evidence="3" type="ORF">TK2N_02580</name>
</gene>
<dbReference type="Proteomes" id="UP000886607">
    <property type="component" value="Unassembled WGS sequence"/>
</dbReference>
<keyword evidence="1" id="KW-0472">Membrane</keyword>
<organism evidence="3 4">
    <name type="scientific">Tetragenococcus koreensis</name>
    <dbReference type="NCBI Taxonomy" id="290335"/>
    <lineage>
        <taxon>Bacteria</taxon>
        <taxon>Bacillati</taxon>
        <taxon>Bacillota</taxon>
        <taxon>Bacilli</taxon>
        <taxon>Lactobacillales</taxon>
        <taxon>Enterococcaceae</taxon>
        <taxon>Tetragenococcus</taxon>
    </lineage>
</organism>
<dbReference type="Proteomes" id="UP000886597">
    <property type="component" value="Unassembled WGS sequence"/>
</dbReference>